<name>M7SZH2_EUTLA</name>
<evidence type="ECO:0000256" key="1">
    <source>
        <dbReference type="ARBA" id="ARBA00022669"/>
    </source>
</evidence>
<dbReference type="STRING" id="1287681.M7SZH2"/>
<dbReference type="InterPro" id="IPR052210">
    <property type="entry name" value="LysM1-like"/>
</dbReference>
<proteinExistence type="inferred from homology"/>
<dbReference type="Gene3D" id="3.10.350.10">
    <property type="entry name" value="LysM domain"/>
    <property type="match status" value="5"/>
</dbReference>
<dbReference type="PANTHER" id="PTHR34997:SF1">
    <property type="entry name" value="PEPTIDOGLYCAN-BINDING LYSIN DOMAIN"/>
    <property type="match status" value="1"/>
</dbReference>
<dbReference type="HOGENOM" id="CLU_010591_5_2_1"/>
<dbReference type="KEGG" id="ela:UCREL1_3261"/>
<keyword evidence="2" id="KW-0843">Virulence</keyword>
<comment type="similarity">
    <text evidence="3">Belongs to the secreted LysM effector family.</text>
</comment>
<feature type="domain" description="LysM" evidence="4">
    <location>
        <begin position="101"/>
        <end position="146"/>
    </location>
</feature>
<dbReference type="SMART" id="SM00257">
    <property type="entry name" value="LysM"/>
    <property type="match status" value="2"/>
</dbReference>
<dbReference type="CDD" id="cd00118">
    <property type="entry name" value="LysM"/>
    <property type="match status" value="2"/>
</dbReference>
<reference evidence="6" key="1">
    <citation type="journal article" date="2013" name="Genome Announc.">
        <title>Draft genome sequence of the grapevine dieback fungus Eutypa lata UCR-EL1.</title>
        <authorList>
            <person name="Blanco-Ulate B."/>
            <person name="Rolshausen P.E."/>
            <person name="Cantu D."/>
        </authorList>
    </citation>
    <scope>NUCLEOTIDE SEQUENCE [LARGE SCALE GENOMIC DNA]</scope>
    <source>
        <strain evidence="6">UCR-EL1</strain>
    </source>
</reference>
<dbReference type="AlphaFoldDB" id="M7SZH2"/>
<keyword evidence="1" id="KW-0147">Chitin-binding</keyword>
<keyword evidence="6" id="KW-1185">Reference proteome</keyword>
<evidence type="ECO:0000313" key="6">
    <source>
        <dbReference type="Proteomes" id="UP000012174"/>
    </source>
</evidence>
<dbReference type="EMBL" id="KB706024">
    <property type="protein sequence ID" value="EMR69702.1"/>
    <property type="molecule type" value="Genomic_DNA"/>
</dbReference>
<evidence type="ECO:0000313" key="5">
    <source>
        <dbReference type="EMBL" id="EMR69702.1"/>
    </source>
</evidence>
<sequence>MKLHLPWPLSLALGTGLYGLAAAVINLSNVNTTGLSATCISVLKQSVACDPLLLQVGFGRYEDDATLSTVCTSSCAAAMTTYIRRIDRAATTSTPAGCEGTEYDIQAGDTCQSISLQSGISSAAFLQANGLPAYCANFPASGRVCIPTSMQCTPYALQDDDTCSTIASKRGLTKTQLVSWNPEVGPLCGNIAKLASKGMTLCVSNPGGEWVDPNPPPYPTSTTTQWSLTITDSGKPFSAFPSATPIPTLLPNMDYITPFANGSWLNCDVYMSPPVALDIINGTYSYACADVAAAYRITVDDLLLWNPGINTTGGFEDPCELSFTYKYCVTPKASLPTDTTTFCVFPAQAEPAWTCDIYAQWYNITKAAFATWNPSVGTDCSNFQQGKTYCAAVEHFRPGGEISTCSYWAMANNTNPADNPCETFETKYKLDHARFVAWNPSLNNDCSGMVRGYDYCVGTPSFHPGFPG</sequence>
<dbReference type="InterPro" id="IPR036779">
    <property type="entry name" value="LysM_dom_sf"/>
</dbReference>
<gene>
    <name evidence="5" type="ORF">UCREL1_3261</name>
</gene>
<dbReference type="PANTHER" id="PTHR34997">
    <property type="entry name" value="AM15"/>
    <property type="match status" value="1"/>
</dbReference>
<feature type="domain" description="LysM" evidence="4">
    <location>
        <begin position="153"/>
        <end position="203"/>
    </location>
</feature>
<evidence type="ECO:0000259" key="4">
    <source>
        <dbReference type="PROSITE" id="PS51782"/>
    </source>
</evidence>
<dbReference type="InterPro" id="IPR018392">
    <property type="entry name" value="LysM"/>
</dbReference>
<dbReference type="OrthoDB" id="5985073at2759"/>
<protein>
    <recommendedName>
        <fullName evidence="4">LysM domain-containing protein</fullName>
    </recommendedName>
</protein>
<dbReference type="SUPFAM" id="SSF54106">
    <property type="entry name" value="LysM domain"/>
    <property type="match status" value="2"/>
</dbReference>
<dbReference type="PROSITE" id="PS51782">
    <property type="entry name" value="LYSM"/>
    <property type="match status" value="2"/>
</dbReference>
<dbReference type="Proteomes" id="UP000012174">
    <property type="component" value="Unassembled WGS sequence"/>
</dbReference>
<dbReference type="Pfam" id="PF01476">
    <property type="entry name" value="LysM"/>
    <property type="match status" value="2"/>
</dbReference>
<evidence type="ECO:0000256" key="2">
    <source>
        <dbReference type="ARBA" id="ARBA00023026"/>
    </source>
</evidence>
<dbReference type="OMA" id="WAMANNT"/>
<organism evidence="5 6">
    <name type="scientific">Eutypa lata (strain UCR-EL1)</name>
    <name type="common">Grapevine dieback disease fungus</name>
    <name type="synonym">Eutypa armeniacae</name>
    <dbReference type="NCBI Taxonomy" id="1287681"/>
    <lineage>
        <taxon>Eukaryota</taxon>
        <taxon>Fungi</taxon>
        <taxon>Dikarya</taxon>
        <taxon>Ascomycota</taxon>
        <taxon>Pezizomycotina</taxon>
        <taxon>Sordariomycetes</taxon>
        <taxon>Xylariomycetidae</taxon>
        <taxon>Xylariales</taxon>
        <taxon>Diatrypaceae</taxon>
        <taxon>Eutypa</taxon>
    </lineage>
</organism>
<accession>M7SZH2</accession>
<dbReference type="GO" id="GO:0008061">
    <property type="term" value="F:chitin binding"/>
    <property type="evidence" value="ECO:0007669"/>
    <property type="project" value="UniProtKB-KW"/>
</dbReference>
<evidence type="ECO:0000256" key="3">
    <source>
        <dbReference type="ARBA" id="ARBA00044955"/>
    </source>
</evidence>